<proteinExistence type="predicted"/>
<dbReference type="AlphaFoldDB" id="A0A221UZK1"/>
<dbReference type="EC" id="3.1.1.72" evidence="3"/>
<protein>
    <submittedName>
        <fullName evidence="3">Acetylxylan esterase</fullName>
        <ecNumber evidence="3">3.1.1.72</ecNumber>
    </submittedName>
</protein>
<keyword evidence="1 3" id="KW-0378">Hydrolase</keyword>
<dbReference type="InterPro" id="IPR050300">
    <property type="entry name" value="GDXG_lipolytic_enzyme"/>
</dbReference>
<feature type="domain" description="Dienelactone hydrolase" evidence="2">
    <location>
        <begin position="94"/>
        <end position="269"/>
    </location>
</feature>
<gene>
    <name evidence="3" type="ORF">AREALGSMS7_03362</name>
</gene>
<dbReference type="STRING" id="616991.GCA_000733925_01686"/>
<dbReference type="PANTHER" id="PTHR48081:SF6">
    <property type="entry name" value="PEPTIDASE S9 PROLYL OLIGOPEPTIDASE CATALYTIC DOMAIN-CONTAINING PROTEIN"/>
    <property type="match status" value="1"/>
</dbReference>
<reference evidence="3 4" key="1">
    <citation type="submission" date="2017-07" db="EMBL/GenBank/DDBJ databases">
        <title>Genome Sequence of Arenibacter algicola Strain SMS7 Isolated from a culture of the Diatom Skeletonema marinoi.</title>
        <authorList>
            <person name="Topel M."/>
            <person name="Pinder M.I.M."/>
            <person name="Johansson O.N."/>
            <person name="Kourtchenko O."/>
            <person name="Godhe A."/>
            <person name="Clarke A.K."/>
        </authorList>
    </citation>
    <scope>NUCLEOTIDE SEQUENCE [LARGE SCALE GENOMIC DNA]</scope>
    <source>
        <strain evidence="3 4">SMS7</strain>
    </source>
</reference>
<sequence>MKRVILFLIAMQLPQMMISQEIVLLPNENNTELVWQGDEKTTYSEQWQTELISNVSTPTLQIFRPTPSLNNGTSIVIAPGGGLRVLSINSEGVDVAKWLNSKGITAFVLKYRLLPENESALPNENGDNQNTSSAMTKKMAMVLDLATSDGLNAMDYVRSNAKSLGIDPNKIGFMGFSAGGSVTMGVTFNYVKSNRPDFTVPVYPWMTVLGPYGVPHDAPPMLIICASDDQYDLAHESIDLYSAWSKSGMNAALHMYSKGGHGFGMKTQNLPSDNWISRFYEWSVAEGIVVPRHQP</sequence>
<accession>A0A221UZK1</accession>
<evidence type="ECO:0000313" key="4">
    <source>
        <dbReference type="Proteomes" id="UP000204551"/>
    </source>
</evidence>
<dbReference type="eggNOG" id="COG0657">
    <property type="taxonomic scope" value="Bacteria"/>
</dbReference>
<evidence type="ECO:0000256" key="1">
    <source>
        <dbReference type="ARBA" id="ARBA00022801"/>
    </source>
</evidence>
<dbReference type="GO" id="GO:0046555">
    <property type="term" value="F:acetylxylan esterase activity"/>
    <property type="evidence" value="ECO:0007669"/>
    <property type="project" value="UniProtKB-EC"/>
</dbReference>
<dbReference type="RefSeq" id="WP_093979193.1">
    <property type="nucleotide sequence ID" value="NZ_CP022515.1"/>
</dbReference>
<dbReference type="Gene3D" id="3.40.50.1820">
    <property type="entry name" value="alpha/beta hydrolase"/>
    <property type="match status" value="1"/>
</dbReference>
<dbReference type="PANTHER" id="PTHR48081">
    <property type="entry name" value="AB HYDROLASE SUPERFAMILY PROTEIN C4A8.06C"/>
    <property type="match status" value="1"/>
</dbReference>
<evidence type="ECO:0000313" key="3">
    <source>
        <dbReference type="EMBL" id="ASO06787.1"/>
    </source>
</evidence>
<dbReference type="Pfam" id="PF01738">
    <property type="entry name" value="DLH"/>
    <property type="match status" value="1"/>
</dbReference>
<evidence type="ECO:0000259" key="2">
    <source>
        <dbReference type="Pfam" id="PF01738"/>
    </source>
</evidence>
<name>A0A221UZK1_9FLAO</name>
<organism evidence="3 4">
    <name type="scientific">Arenibacter algicola</name>
    <dbReference type="NCBI Taxonomy" id="616991"/>
    <lineage>
        <taxon>Bacteria</taxon>
        <taxon>Pseudomonadati</taxon>
        <taxon>Bacteroidota</taxon>
        <taxon>Flavobacteriia</taxon>
        <taxon>Flavobacteriales</taxon>
        <taxon>Flavobacteriaceae</taxon>
        <taxon>Arenibacter</taxon>
    </lineage>
</organism>
<dbReference type="EMBL" id="CP022515">
    <property type="protein sequence ID" value="ASO06787.1"/>
    <property type="molecule type" value="Genomic_DNA"/>
</dbReference>
<dbReference type="InterPro" id="IPR002925">
    <property type="entry name" value="Dienelactn_hydro"/>
</dbReference>
<dbReference type="SUPFAM" id="SSF53474">
    <property type="entry name" value="alpha/beta-Hydrolases"/>
    <property type="match status" value="1"/>
</dbReference>
<dbReference type="InterPro" id="IPR029058">
    <property type="entry name" value="AB_hydrolase_fold"/>
</dbReference>
<dbReference type="KEGG" id="aalg:AREALGSMS7_03362"/>
<dbReference type="Proteomes" id="UP000204551">
    <property type="component" value="Chromosome"/>
</dbReference>